<dbReference type="HOGENOM" id="CLU_112376_0_0_9"/>
<name>L0F9D3_DESDL</name>
<keyword evidence="2" id="KW-1185">Reference proteome</keyword>
<evidence type="ECO:0000313" key="1">
    <source>
        <dbReference type="EMBL" id="AGA69625.1"/>
    </source>
</evidence>
<accession>L0F9D3</accession>
<proteinExistence type="predicted"/>
<evidence type="ECO:0000313" key="2">
    <source>
        <dbReference type="Proteomes" id="UP000010797"/>
    </source>
</evidence>
<sequence length="211" mass="23968">MVLSRIINGEVLVLLSEALSPVDQCGCGDTGYLTSRTLPIALNLGAGKVINVPVYTCSSSMCDEYTIPSAVAPRLDEIAEEMEAKELLSIQFSWKPTLEDEASDYQDSLAQGFIWRFHRRSYEDAQVLLVINGDTILLQSKIDPTEYYTLKRLEDSKEGIQFSFSKFFEEDQDLTYEKFIELEPSFQKEIGTIKMEELEDMLLEEFGETID</sequence>
<dbReference type="Proteomes" id="UP000010797">
    <property type="component" value="Chromosome"/>
</dbReference>
<dbReference type="EMBL" id="CP003344">
    <property type="protein sequence ID" value="AGA69625.1"/>
    <property type="molecule type" value="Genomic_DNA"/>
</dbReference>
<organism evidence="1 2">
    <name type="scientific">Desulfitobacterium dichloroeliminans (strain LMG P-21439 / DCA1)</name>
    <dbReference type="NCBI Taxonomy" id="871963"/>
    <lineage>
        <taxon>Bacteria</taxon>
        <taxon>Bacillati</taxon>
        <taxon>Bacillota</taxon>
        <taxon>Clostridia</taxon>
        <taxon>Eubacteriales</taxon>
        <taxon>Desulfitobacteriaceae</taxon>
        <taxon>Desulfitobacterium</taxon>
    </lineage>
</organism>
<reference evidence="2" key="1">
    <citation type="submission" date="2012-02" db="EMBL/GenBank/DDBJ databases">
        <title>Complete sequence of Desulfitobacterium dichloroeliminans LMG P-21439.</title>
        <authorList>
            <person name="Lucas S."/>
            <person name="Han J."/>
            <person name="Lapidus A."/>
            <person name="Cheng J.-F."/>
            <person name="Goodwin L."/>
            <person name="Pitluck S."/>
            <person name="Peters L."/>
            <person name="Ovchinnikova G."/>
            <person name="Teshima H."/>
            <person name="Detter J.C."/>
            <person name="Han C."/>
            <person name="Tapia R."/>
            <person name="Land M."/>
            <person name="Hauser L."/>
            <person name="Kyrpides N."/>
            <person name="Ivanova N."/>
            <person name="Pagani I."/>
            <person name="Kruse T."/>
            <person name="de Vos W.M."/>
            <person name="Boon N."/>
            <person name="Smidt H."/>
            <person name="Woyke T."/>
        </authorList>
    </citation>
    <scope>NUCLEOTIDE SEQUENCE [LARGE SCALE GENOMIC DNA]</scope>
    <source>
        <strain evidence="2">LMG P-21439 / DCA1</strain>
    </source>
</reference>
<dbReference type="KEGG" id="ddl:Desdi_2184"/>
<dbReference type="eggNOG" id="ENOG5033YPP">
    <property type="taxonomic scope" value="Bacteria"/>
</dbReference>
<gene>
    <name evidence="1" type="ordered locus">Desdi_2184</name>
</gene>
<protein>
    <submittedName>
        <fullName evidence="1">Uncharacterized protein</fullName>
    </submittedName>
</protein>
<dbReference type="AlphaFoldDB" id="L0F9D3"/>